<dbReference type="RefSeq" id="XP_043149764.1">
    <property type="nucleotide sequence ID" value="XM_043293829.1"/>
</dbReference>
<dbReference type="AlphaFoldDB" id="A0A8E0R1A0"/>
<evidence type="ECO:0000256" key="1">
    <source>
        <dbReference type="ARBA" id="ARBA00008383"/>
    </source>
</evidence>
<dbReference type="PANTHER" id="PTHR48229">
    <property type="entry name" value="CAIB/BAIF FAMILY ENZYME (AFU_ORTHOLOGUE AFUA_1G05360)-RELATED"/>
    <property type="match status" value="1"/>
</dbReference>
<dbReference type="GeneID" id="66996441"/>
<evidence type="ECO:0000256" key="2">
    <source>
        <dbReference type="SAM" id="MobiDB-lite"/>
    </source>
</evidence>
<dbReference type="Gene3D" id="3.40.50.10540">
    <property type="entry name" value="Crotonobetainyl-coa:carnitine coa-transferase, domain 1"/>
    <property type="match status" value="1"/>
</dbReference>
<reference evidence="3" key="2">
    <citation type="submission" date="2021-01" db="EMBL/GenBank/DDBJ databases">
        <title>Pan-genome distribution and transcriptional activeness of fungal secondary metabolism genes in Aspergillus section Fumigati.</title>
        <authorList>
            <person name="Takahashi H."/>
            <person name="Umemura M."/>
            <person name="Ninomiya A."/>
            <person name="Kusuya Y."/>
            <person name="Urayama S."/>
            <person name="Shimizu M."/>
            <person name="Watanabe A."/>
            <person name="Kamei K."/>
            <person name="Yaguchi T."/>
            <person name="Hagiwara D."/>
        </authorList>
    </citation>
    <scope>NUCLEOTIDE SEQUENCE</scope>
    <source>
        <strain evidence="3">IFM 46973</strain>
    </source>
</reference>
<feature type="region of interest" description="Disordered" evidence="2">
    <location>
        <begin position="215"/>
        <end position="234"/>
    </location>
</feature>
<reference evidence="3" key="1">
    <citation type="journal article" date="2015" name="Genome Announc.">
        <title>Draft Genome Sequence of the Pathogenic Filamentous Fungus Aspergillus udagawae Strain IFM 46973T.</title>
        <authorList>
            <person name="Kusuya Y."/>
            <person name="Takahashi-Nakaguchi A."/>
            <person name="Takahashi H."/>
            <person name="Yaguchi T."/>
        </authorList>
    </citation>
    <scope>NUCLEOTIDE SEQUENCE</scope>
    <source>
        <strain evidence="3">IFM 46973</strain>
    </source>
</reference>
<accession>A0A8E0R1A0</accession>
<dbReference type="SUPFAM" id="SSF89796">
    <property type="entry name" value="CoA-transferase family III (CaiB/BaiF)"/>
    <property type="match status" value="2"/>
</dbReference>
<evidence type="ECO:0000313" key="4">
    <source>
        <dbReference type="Proteomes" id="UP000036893"/>
    </source>
</evidence>
<dbReference type="Pfam" id="PF02515">
    <property type="entry name" value="CoA_transf_3"/>
    <property type="match status" value="1"/>
</dbReference>
<name>A0A8E0R1A0_9EURO</name>
<protein>
    <submittedName>
        <fullName evidence="3">Uncharacterized protein</fullName>
    </submittedName>
</protein>
<comment type="caution">
    <text evidence="3">The sequence shown here is derived from an EMBL/GenBank/DDBJ whole genome shotgun (WGS) entry which is preliminary data.</text>
</comment>
<dbReference type="InterPro" id="IPR052985">
    <property type="entry name" value="CoA-trans_III_biosynth/detox"/>
</dbReference>
<proteinExistence type="inferred from homology"/>
<evidence type="ECO:0000313" key="3">
    <source>
        <dbReference type="EMBL" id="GIC92498.1"/>
    </source>
</evidence>
<organism evidence="3 4">
    <name type="scientific">Aspergillus udagawae</name>
    <dbReference type="NCBI Taxonomy" id="91492"/>
    <lineage>
        <taxon>Eukaryota</taxon>
        <taxon>Fungi</taxon>
        <taxon>Dikarya</taxon>
        <taxon>Ascomycota</taxon>
        <taxon>Pezizomycotina</taxon>
        <taxon>Eurotiomycetes</taxon>
        <taxon>Eurotiomycetidae</taxon>
        <taxon>Eurotiales</taxon>
        <taxon>Aspergillaceae</taxon>
        <taxon>Aspergillus</taxon>
        <taxon>Aspergillus subgen. Fumigati</taxon>
    </lineage>
</organism>
<gene>
    <name evidence="3" type="ORF">Aud_008964</name>
</gene>
<dbReference type="PANTHER" id="PTHR48229:SF1">
    <property type="entry name" value="ALPHA METHYLACYL-COA RACEMASE-RELATED"/>
    <property type="match status" value="1"/>
</dbReference>
<sequence>MTTIHTHPSHGIAAQALNDILGDFNIPLPTDGNGPRIKFTGTIPPPEQTKSEKICLSLVGGIPALACAVTAAQIFQARGGEQQTVEIDLRRGHNYIDPDIGMTPSLNGQEVTLDVVAGNPFSRNIFETRDGKWAVLSAVYVDLAYQWTALLECSMTESGVREAVKKLDASDLETLAAKAHMPMAICQSEVAWTNHPQGSHMAKLPIVPVKEWAGANQDTHRPRPAQPGLPRNPSRPLSGLKVIAITHAIAGPATGRTLAEHGASVLQVMFTHGFEHAFVYTYANLGTASTRLNLNRESDRDRLWTLVRDAHVWIDSYREGAIAKFGFSDDEIRKANPGMIISHIRCYGTSGPWAWKPGFDMQGSASSGLMYLMGQGVGDGRPQWPPGMVINDYTTAYFGALAIMGIILRRCKGQSSWSQGWNVSPSLCGTAMGILKFFKTNSLPIADLEASVDSALPPETLEGETPLGYLRTLAPLPHLSATPLRYEHGLLMTMGSARPVFPGHDDGYDVTKLTPWTRQELIAHLGVAVTGKLEKLRALGALERDALEKKCQYSS</sequence>
<comment type="similarity">
    <text evidence="1">Belongs to the CoA-transferase III family.</text>
</comment>
<dbReference type="InterPro" id="IPR023606">
    <property type="entry name" value="CoA-Trfase_III_dom_1_sf"/>
</dbReference>
<dbReference type="Proteomes" id="UP000036893">
    <property type="component" value="Unassembled WGS sequence"/>
</dbReference>
<dbReference type="InterPro" id="IPR003673">
    <property type="entry name" value="CoA-Trfase_fam_III"/>
</dbReference>
<dbReference type="GO" id="GO:0003824">
    <property type="term" value="F:catalytic activity"/>
    <property type="evidence" value="ECO:0007669"/>
    <property type="project" value="InterPro"/>
</dbReference>
<dbReference type="EMBL" id="BBXM02000007">
    <property type="protein sequence ID" value="GIC92498.1"/>
    <property type="molecule type" value="Genomic_DNA"/>
</dbReference>